<dbReference type="AlphaFoldDB" id="A0A5C6E0R7"/>
<dbReference type="RefSeq" id="WP_146524403.1">
    <property type="nucleotide sequence ID" value="NZ_SJPV01000001.1"/>
</dbReference>
<sequence length="181" mass="19559">MADKKRLRIPLSFKVVPAAIVAAIAFVVMSLMGLLNFNVPGVGESSEHTNPTPMVSMEPSSQLTSRSTTDAPSRLSSEVPSQLPPFDAYAPVDVIIDGDEYWVGVEKKDDQWVRQMRTLEQIVQAALKSKGDSAGVKVRVTRTFDATAQAALALSEGLNEAGLLGDEVDERRTLVDQTFGP</sequence>
<dbReference type="EMBL" id="SJPV01000001">
    <property type="protein sequence ID" value="TWU42315.1"/>
    <property type="molecule type" value="Genomic_DNA"/>
</dbReference>
<keyword evidence="2" id="KW-0812">Transmembrane</keyword>
<dbReference type="OrthoDB" id="272511at2"/>
<keyword evidence="4" id="KW-1185">Reference proteome</keyword>
<keyword evidence="2" id="KW-1133">Transmembrane helix</keyword>
<proteinExistence type="predicted"/>
<name>A0A5C6E0R7_9BACT</name>
<evidence type="ECO:0000313" key="4">
    <source>
        <dbReference type="Proteomes" id="UP000319143"/>
    </source>
</evidence>
<keyword evidence="2" id="KW-0472">Membrane</keyword>
<comment type="caution">
    <text evidence="3">The sequence shown here is derived from an EMBL/GenBank/DDBJ whole genome shotgun (WGS) entry which is preliminary data.</text>
</comment>
<dbReference type="Proteomes" id="UP000319143">
    <property type="component" value="Unassembled WGS sequence"/>
</dbReference>
<evidence type="ECO:0000256" key="1">
    <source>
        <dbReference type="SAM" id="MobiDB-lite"/>
    </source>
</evidence>
<gene>
    <name evidence="3" type="ORF">Poly41_06110</name>
</gene>
<evidence type="ECO:0000256" key="2">
    <source>
        <dbReference type="SAM" id="Phobius"/>
    </source>
</evidence>
<evidence type="ECO:0000313" key="3">
    <source>
        <dbReference type="EMBL" id="TWU42315.1"/>
    </source>
</evidence>
<feature type="region of interest" description="Disordered" evidence="1">
    <location>
        <begin position="43"/>
        <end position="80"/>
    </location>
</feature>
<organism evidence="3 4">
    <name type="scientific">Novipirellula artificiosorum</name>
    <dbReference type="NCBI Taxonomy" id="2528016"/>
    <lineage>
        <taxon>Bacteria</taxon>
        <taxon>Pseudomonadati</taxon>
        <taxon>Planctomycetota</taxon>
        <taxon>Planctomycetia</taxon>
        <taxon>Pirellulales</taxon>
        <taxon>Pirellulaceae</taxon>
        <taxon>Novipirellula</taxon>
    </lineage>
</organism>
<accession>A0A5C6E0R7</accession>
<protein>
    <recommendedName>
        <fullName evidence="5">Biopolymer transport protein ExbD/TolR</fullName>
    </recommendedName>
</protein>
<reference evidence="3 4" key="1">
    <citation type="submission" date="2019-02" db="EMBL/GenBank/DDBJ databases">
        <title>Deep-cultivation of Planctomycetes and their phenomic and genomic characterization uncovers novel biology.</title>
        <authorList>
            <person name="Wiegand S."/>
            <person name="Jogler M."/>
            <person name="Boedeker C."/>
            <person name="Pinto D."/>
            <person name="Vollmers J."/>
            <person name="Rivas-Marin E."/>
            <person name="Kohn T."/>
            <person name="Peeters S.H."/>
            <person name="Heuer A."/>
            <person name="Rast P."/>
            <person name="Oberbeckmann S."/>
            <person name="Bunk B."/>
            <person name="Jeske O."/>
            <person name="Meyerdierks A."/>
            <person name="Storesund J.E."/>
            <person name="Kallscheuer N."/>
            <person name="Luecker S."/>
            <person name="Lage O.M."/>
            <person name="Pohl T."/>
            <person name="Merkel B.J."/>
            <person name="Hornburger P."/>
            <person name="Mueller R.-W."/>
            <person name="Bruemmer F."/>
            <person name="Labrenz M."/>
            <person name="Spormann A.M."/>
            <person name="Op Den Camp H."/>
            <person name="Overmann J."/>
            <person name="Amann R."/>
            <person name="Jetten M.S.M."/>
            <person name="Mascher T."/>
            <person name="Medema M.H."/>
            <person name="Devos D.P."/>
            <person name="Kaster A.-K."/>
            <person name="Ovreas L."/>
            <person name="Rohde M."/>
            <person name="Galperin M.Y."/>
            <person name="Jogler C."/>
        </authorList>
    </citation>
    <scope>NUCLEOTIDE SEQUENCE [LARGE SCALE GENOMIC DNA]</scope>
    <source>
        <strain evidence="3 4">Poly41</strain>
    </source>
</reference>
<feature type="compositionally biased region" description="Polar residues" evidence="1">
    <location>
        <begin position="48"/>
        <end position="80"/>
    </location>
</feature>
<evidence type="ECO:0008006" key="5">
    <source>
        <dbReference type="Google" id="ProtNLM"/>
    </source>
</evidence>
<feature type="transmembrane region" description="Helical" evidence="2">
    <location>
        <begin position="12"/>
        <end position="35"/>
    </location>
</feature>